<dbReference type="InterPro" id="IPR013096">
    <property type="entry name" value="Cupin_2"/>
</dbReference>
<dbReference type="SUPFAM" id="SSF51182">
    <property type="entry name" value="RmlC-like cupins"/>
    <property type="match status" value="1"/>
</dbReference>
<feature type="domain" description="Cupin type-2" evidence="2">
    <location>
        <begin position="44"/>
        <end position="115"/>
    </location>
</feature>
<dbReference type="Proteomes" id="UP000077875">
    <property type="component" value="Chromosome"/>
</dbReference>
<dbReference type="STRING" id="376489.A5892_15590"/>
<keyword evidence="1" id="KW-0479">Metal-binding</keyword>
<dbReference type="Pfam" id="PF07883">
    <property type="entry name" value="Cupin_2"/>
    <property type="match status" value="1"/>
</dbReference>
<evidence type="ECO:0000259" key="2">
    <source>
        <dbReference type="Pfam" id="PF07883"/>
    </source>
</evidence>
<dbReference type="InterPro" id="IPR011051">
    <property type="entry name" value="RmlC_Cupin_sf"/>
</dbReference>
<dbReference type="GO" id="GO:0046872">
    <property type="term" value="F:metal ion binding"/>
    <property type="evidence" value="ECO:0007669"/>
    <property type="project" value="UniProtKB-KW"/>
</dbReference>
<reference evidence="3 4" key="1">
    <citation type="submission" date="2016-04" db="EMBL/GenBank/DDBJ databases">
        <title>Complete Genome Sequence of Halotalea alkalilenta IHB B 13600.</title>
        <authorList>
            <person name="Swarnkar M.K."/>
            <person name="Sharma A."/>
            <person name="Kaushal K."/>
            <person name="Soni R."/>
            <person name="Rana S."/>
            <person name="Singh A.K."/>
            <person name="Gulati A."/>
        </authorList>
    </citation>
    <scope>NUCLEOTIDE SEQUENCE [LARGE SCALE GENOMIC DNA]</scope>
    <source>
        <strain evidence="3 4">IHB B 13600</strain>
    </source>
</reference>
<proteinExistence type="predicted"/>
<dbReference type="PANTHER" id="PTHR35848:SF6">
    <property type="entry name" value="CUPIN TYPE-2 DOMAIN-CONTAINING PROTEIN"/>
    <property type="match status" value="1"/>
</dbReference>
<dbReference type="Gene3D" id="2.60.120.10">
    <property type="entry name" value="Jelly Rolls"/>
    <property type="match status" value="1"/>
</dbReference>
<dbReference type="InterPro" id="IPR051610">
    <property type="entry name" value="GPI/OXD"/>
</dbReference>
<dbReference type="EMBL" id="CP015243">
    <property type="protein sequence ID" value="ANF58713.1"/>
    <property type="molecule type" value="Genomic_DNA"/>
</dbReference>
<dbReference type="RefSeq" id="WP_064123569.1">
    <property type="nucleotide sequence ID" value="NZ_CP015243.1"/>
</dbReference>
<dbReference type="PANTHER" id="PTHR35848">
    <property type="entry name" value="OXALATE-BINDING PROTEIN"/>
    <property type="match status" value="1"/>
</dbReference>
<organism evidence="3 4">
    <name type="scientific">Halotalea alkalilenta</name>
    <dbReference type="NCBI Taxonomy" id="376489"/>
    <lineage>
        <taxon>Bacteria</taxon>
        <taxon>Pseudomonadati</taxon>
        <taxon>Pseudomonadota</taxon>
        <taxon>Gammaproteobacteria</taxon>
        <taxon>Oceanospirillales</taxon>
        <taxon>Halomonadaceae</taxon>
        <taxon>Halotalea</taxon>
    </lineage>
</organism>
<accession>A0A172YHN3</accession>
<dbReference type="AlphaFoldDB" id="A0A172YHN3"/>
<protein>
    <recommendedName>
        <fullName evidence="2">Cupin type-2 domain-containing protein</fullName>
    </recommendedName>
</protein>
<evidence type="ECO:0000313" key="3">
    <source>
        <dbReference type="EMBL" id="ANF58713.1"/>
    </source>
</evidence>
<evidence type="ECO:0000256" key="1">
    <source>
        <dbReference type="ARBA" id="ARBA00022723"/>
    </source>
</evidence>
<dbReference type="InterPro" id="IPR014710">
    <property type="entry name" value="RmlC-like_jellyroll"/>
</dbReference>
<gene>
    <name evidence="3" type="ORF">A5892_15590</name>
</gene>
<dbReference type="KEGG" id="haa:A5892_15590"/>
<keyword evidence="4" id="KW-1185">Reference proteome</keyword>
<sequence length="169" mass="18305">MRDDIVVNVDEVAEILDESGPWRSTYKPLTPALAPRMGRLGVNLCRVGPGQSACPFHTHQLEDEVFYVLSGHGVLRYGETLREIGPGDCISCPASSGIGHQLANPFDDDLVYLAIGLNEPNEVCTYPDSGKLMIRGLGQVGRLQAADYYDGESAPLKIFAMLEAAGVKR</sequence>
<dbReference type="CDD" id="cd02224">
    <property type="entry name" value="cupin_SPO2919-like"/>
    <property type="match status" value="1"/>
</dbReference>
<evidence type="ECO:0000313" key="4">
    <source>
        <dbReference type="Proteomes" id="UP000077875"/>
    </source>
</evidence>
<name>A0A172YHN3_9GAMM</name>